<evidence type="ECO:0000256" key="4">
    <source>
        <dbReference type="ARBA" id="ARBA00023002"/>
    </source>
</evidence>
<dbReference type="Pfam" id="PF04116">
    <property type="entry name" value="FA_hydroxylase"/>
    <property type="match status" value="1"/>
</dbReference>
<feature type="transmembrane region" description="Helical" evidence="7">
    <location>
        <begin position="83"/>
        <end position="99"/>
    </location>
</feature>
<evidence type="ECO:0000256" key="7">
    <source>
        <dbReference type="SAM" id="Phobius"/>
    </source>
</evidence>
<reference evidence="10 12" key="2">
    <citation type="submission" date="2023-04" db="EMBL/GenBank/DDBJ databases">
        <title>Australian commercial rhizobial inoculants.</title>
        <authorList>
            <person name="Kohlmeier M.G."/>
            <person name="O'Hara G.W."/>
            <person name="Colombi E."/>
            <person name="Ramsay J.P."/>
            <person name="Terpolilli J."/>
        </authorList>
    </citation>
    <scope>NUCLEOTIDE SEQUENCE [LARGE SCALE GENOMIC DNA]</scope>
    <source>
        <strain evidence="10 12">CB627</strain>
    </source>
</reference>
<dbReference type="EMBL" id="FMZW01000002">
    <property type="protein sequence ID" value="SDC32507.1"/>
    <property type="molecule type" value="Genomic_DNA"/>
</dbReference>
<comment type="subcellular location">
    <subcellularLocation>
        <location evidence="1">Endomembrane system</location>
        <topology evidence="1">Multi-pass membrane protein</topology>
    </subcellularLocation>
</comment>
<evidence type="ECO:0000256" key="1">
    <source>
        <dbReference type="ARBA" id="ARBA00004127"/>
    </source>
</evidence>
<evidence type="ECO:0000313" key="11">
    <source>
        <dbReference type="Proteomes" id="UP000199245"/>
    </source>
</evidence>
<dbReference type="RefSeq" id="WP_057018950.1">
    <property type="nucleotide sequence ID" value="NZ_CP121646.1"/>
</dbReference>
<evidence type="ECO:0000313" key="10">
    <source>
        <dbReference type="EMBL" id="WFU64673.1"/>
    </source>
</evidence>
<gene>
    <name evidence="10" type="ORF">QA636_03705</name>
    <name evidence="9" type="ORF">SAMN05216337_1002155</name>
</gene>
<dbReference type="GO" id="GO:0005506">
    <property type="term" value="F:iron ion binding"/>
    <property type="evidence" value="ECO:0007669"/>
    <property type="project" value="InterPro"/>
</dbReference>
<protein>
    <submittedName>
        <fullName evidence="10">Sterol desaturase family protein</fullName>
    </submittedName>
    <submittedName>
        <fullName evidence="9">Sterol desaturase/sphingolipid hydroxylase, fatty acid hydroxylase superfamily</fullName>
    </submittedName>
</protein>
<evidence type="ECO:0000256" key="2">
    <source>
        <dbReference type="ARBA" id="ARBA00022692"/>
    </source>
</evidence>
<reference evidence="9 11" key="1">
    <citation type="submission" date="2016-10" db="EMBL/GenBank/DDBJ databases">
        <authorList>
            <person name="de Groot N.N."/>
        </authorList>
    </citation>
    <scope>NUCLEOTIDE SEQUENCE [LARGE SCALE GENOMIC DNA]</scope>
    <source>
        <strain evidence="9 11">R5</strain>
    </source>
</reference>
<evidence type="ECO:0000259" key="8">
    <source>
        <dbReference type="Pfam" id="PF04116"/>
    </source>
</evidence>
<dbReference type="GO" id="GO:0012505">
    <property type="term" value="C:endomembrane system"/>
    <property type="evidence" value="ECO:0007669"/>
    <property type="project" value="UniProtKB-SubCell"/>
</dbReference>
<keyword evidence="3 7" id="KW-1133">Transmembrane helix</keyword>
<dbReference type="InterPro" id="IPR051689">
    <property type="entry name" value="Sterol_desaturase/TMEM195"/>
</dbReference>
<feature type="transmembrane region" description="Helical" evidence="7">
    <location>
        <begin position="6"/>
        <end position="22"/>
    </location>
</feature>
<organism evidence="9 11">
    <name type="scientific">Bradyrhizobium brasilense</name>
    <dbReference type="NCBI Taxonomy" id="1419277"/>
    <lineage>
        <taxon>Bacteria</taxon>
        <taxon>Pseudomonadati</taxon>
        <taxon>Pseudomonadota</taxon>
        <taxon>Alphaproteobacteria</taxon>
        <taxon>Hyphomicrobiales</taxon>
        <taxon>Nitrobacteraceae</taxon>
        <taxon>Bradyrhizobium</taxon>
    </lineage>
</organism>
<dbReference type="GO" id="GO:0016020">
    <property type="term" value="C:membrane"/>
    <property type="evidence" value="ECO:0007669"/>
    <property type="project" value="GOC"/>
</dbReference>
<feature type="domain" description="Fatty acid hydroxylase" evidence="8">
    <location>
        <begin position="90"/>
        <end position="223"/>
    </location>
</feature>
<keyword evidence="12" id="KW-1185">Reference proteome</keyword>
<keyword evidence="4" id="KW-0560">Oxidoreductase</keyword>
<dbReference type="GO" id="GO:0008610">
    <property type="term" value="P:lipid biosynthetic process"/>
    <property type="evidence" value="ECO:0007669"/>
    <property type="project" value="InterPro"/>
</dbReference>
<evidence type="ECO:0000256" key="3">
    <source>
        <dbReference type="ARBA" id="ARBA00022989"/>
    </source>
</evidence>
<dbReference type="PANTHER" id="PTHR21624">
    <property type="entry name" value="STEROL DESATURASE-RELATED PROTEIN"/>
    <property type="match status" value="1"/>
</dbReference>
<accession>A0A1G6KNM4</accession>
<name>A0A1R1Q7U4_9BRAD</name>
<dbReference type="Proteomes" id="UP000199245">
    <property type="component" value="Unassembled WGS sequence"/>
</dbReference>
<evidence type="ECO:0000313" key="12">
    <source>
        <dbReference type="Proteomes" id="UP001221546"/>
    </source>
</evidence>
<evidence type="ECO:0000313" key="9">
    <source>
        <dbReference type="EMBL" id="SDC32507.1"/>
    </source>
</evidence>
<dbReference type="PANTHER" id="PTHR21624:SF1">
    <property type="entry name" value="ALKYLGLYCEROL MONOOXYGENASE"/>
    <property type="match status" value="1"/>
</dbReference>
<keyword evidence="2 7" id="KW-0812">Transmembrane</keyword>
<evidence type="ECO:0000256" key="5">
    <source>
        <dbReference type="ARBA" id="ARBA00023098"/>
    </source>
</evidence>
<evidence type="ECO:0000256" key="6">
    <source>
        <dbReference type="ARBA" id="ARBA00023136"/>
    </source>
</evidence>
<keyword evidence="6 7" id="KW-0472">Membrane</keyword>
<dbReference type="InterPro" id="IPR006694">
    <property type="entry name" value="Fatty_acid_hydroxylase"/>
</dbReference>
<dbReference type="GO" id="GO:0006643">
    <property type="term" value="P:membrane lipid metabolic process"/>
    <property type="evidence" value="ECO:0007669"/>
    <property type="project" value="TreeGrafter"/>
</dbReference>
<feature type="transmembrane region" description="Helical" evidence="7">
    <location>
        <begin position="111"/>
        <end position="132"/>
    </location>
</feature>
<dbReference type="AlphaFoldDB" id="A0A1R1Q7U4"/>
<accession>A0A1R1Q7U4</accession>
<sequence length="269" mass="30984">MQSDIANAVFYAAVFLGIVYTSRILEKRWPIADVPYAEFRDDWLAVIVSLGLSSMLAPIAAITAGKIASYTGLGWIKLPTDGYWWYVSLAIIVVAFDLYKYTYHRLQHAIPFLWAMHSFHHSANGVTFITGGRHFWLERVLSDAFLPIMAILFRIPPDMVIAVGFIFFMPDACAHLNVRIPLGRYVTWINNPQWHRIHHSVLPEHRDKNFAACFPFLDILFGTAWIPKPDEYPATGLVPAERVDIINSVIWPIRHLRHYWHRESRNELG</sequence>
<dbReference type="EMBL" id="CP121646">
    <property type="protein sequence ID" value="WFU64673.1"/>
    <property type="molecule type" value="Genomic_DNA"/>
</dbReference>
<dbReference type="Proteomes" id="UP001221546">
    <property type="component" value="Chromosome"/>
</dbReference>
<feature type="transmembrane region" description="Helical" evidence="7">
    <location>
        <begin position="43"/>
        <end position="63"/>
    </location>
</feature>
<feature type="transmembrane region" description="Helical" evidence="7">
    <location>
        <begin position="144"/>
        <end position="169"/>
    </location>
</feature>
<keyword evidence="5" id="KW-0443">Lipid metabolism</keyword>
<dbReference type="GO" id="GO:0050479">
    <property type="term" value="F:glyceryl-ether monooxygenase activity"/>
    <property type="evidence" value="ECO:0007669"/>
    <property type="project" value="TreeGrafter"/>
</dbReference>
<proteinExistence type="predicted"/>